<dbReference type="SUPFAM" id="SSF53697">
    <property type="entry name" value="SIS domain"/>
    <property type="match status" value="1"/>
</dbReference>
<keyword evidence="8" id="KW-0315">Glutamine amidotransferase</keyword>
<keyword evidence="6" id="KW-0808">Transferase</keyword>
<dbReference type="PANTHER" id="PTHR10937:SF0">
    <property type="entry name" value="GLUTAMINE--FRUCTOSE-6-PHOSPHATE TRANSAMINASE (ISOMERIZING)"/>
    <property type="match status" value="1"/>
</dbReference>
<dbReference type="NCBIfam" id="TIGR01135">
    <property type="entry name" value="glmS"/>
    <property type="match status" value="1"/>
</dbReference>
<evidence type="ECO:0000256" key="2">
    <source>
        <dbReference type="ARBA" id="ARBA00003267"/>
    </source>
</evidence>
<dbReference type="GO" id="GO:0006002">
    <property type="term" value="P:fructose 6-phosphate metabolic process"/>
    <property type="evidence" value="ECO:0007669"/>
    <property type="project" value="TreeGrafter"/>
</dbReference>
<evidence type="ECO:0000256" key="3">
    <source>
        <dbReference type="ARBA" id="ARBA00004775"/>
    </source>
</evidence>
<evidence type="ECO:0000259" key="12">
    <source>
        <dbReference type="PROSITE" id="PS51278"/>
    </source>
</evidence>
<dbReference type="InterPro" id="IPR035490">
    <property type="entry name" value="GlmS/FrlB_SIS"/>
</dbReference>
<evidence type="ECO:0000256" key="9">
    <source>
        <dbReference type="ARBA" id="ARBA00029805"/>
    </source>
</evidence>
<evidence type="ECO:0000256" key="8">
    <source>
        <dbReference type="ARBA" id="ARBA00022962"/>
    </source>
</evidence>
<dbReference type="InterPro" id="IPR005855">
    <property type="entry name" value="GFAT"/>
</dbReference>
<evidence type="ECO:0000256" key="4">
    <source>
        <dbReference type="ARBA" id="ARBA00012916"/>
    </source>
</evidence>
<feature type="domain" description="SIS" evidence="13">
    <location>
        <begin position="541"/>
        <end position="681"/>
    </location>
</feature>
<keyword evidence="15" id="KW-1185">Reference proteome</keyword>
<feature type="compositionally biased region" description="Polar residues" evidence="11">
    <location>
        <begin position="224"/>
        <end position="241"/>
    </location>
</feature>
<dbReference type="PROSITE" id="PS51464">
    <property type="entry name" value="SIS"/>
    <property type="match status" value="2"/>
</dbReference>
<protein>
    <recommendedName>
        <fullName evidence="4">glutamine--fructose-6-phosphate transaminase (isomerizing)</fullName>
        <ecNumber evidence="4">2.6.1.16</ecNumber>
    </recommendedName>
    <alternativeName>
        <fullName evidence="10">D-fructose-6-phosphate amidotransferase</fullName>
    </alternativeName>
    <alternativeName>
        <fullName evidence="9">Hexosephosphate aminotransferase</fullName>
    </alternativeName>
</protein>
<dbReference type="AlphaFoldDB" id="A0AAD5PJQ4"/>
<comment type="function">
    <text evidence="2">Involved in amino sugar synthesis (formation of chitin, supplies the amino sugars of asparagine-linked oligosaccharides of glycoproteins).</text>
</comment>
<dbReference type="Pfam" id="PF13522">
    <property type="entry name" value="GATase_6"/>
    <property type="match status" value="1"/>
</dbReference>
<dbReference type="GO" id="GO:0006487">
    <property type="term" value="P:protein N-linked glycosylation"/>
    <property type="evidence" value="ECO:0007669"/>
    <property type="project" value="TreeGrafter"/>
</dbReference>
<evidence type="ECO:0000256" key="6">
    <source>
        <dbReference type="ARBA" id="ARBA00022679"/>
    </source>
</evidence>
<dbReference type="EC" id="2.6.1.16" evidence="4"/>
<feature type="region of interest" description="Disordered" evidence="11">
    <location>
        <begin position="224"/>
        <end position="247"/>
    </location>
</feature>
<dbReference type="NCBIfam" id="NF001484">
    <property type="entry name" value="PRK00331.1"/>
    <property type="match status" value="1"/>
</dbReference>
<comment type="pathway">
    <text evidence="3">Nucleotide-sugar biosynthesis; UDP-N-acetyl-alpha-D-glucosamine biosynthesis; alpha-D-glucosamine 6-phosphate from D-fructose 6-phosphate: step 1/1.</text>
</comment>
<feature type="domain" description="SIS" evidence="13">
    <location>
        <begin position="369"/>
        <end position="508"/>
    </location>
</feature>
<reference evidence="14" key="2">
    <citation type="submission" date="2023-02" db="EMBL/GenBank/DDBJ databases">
        <authorList>
            <consortium name="DOE Joint Genome Institute"/>
            <person name="Mondo S.J."/>
            <person name="Chang Y."/>
            <person name="Wang Y."/>
            <person name="Ahrendt S."/>
            <person name="Andreopoulos W."/>
            <person name="Barry K."/>
            <person name="Beard J."/>
            <person name="Benny G.L."/>
            <person name="Blankenship S."/>
            <person name="Bonito G."/>
            <person name="Cuomo C."/>
            <person name="Desiro A."/>
            <person name="Gervers K.A."/>
            <person name="Hundley H."/>
            <person name="Kuo A."/>
            <person name="LaButti K."/>
            <person name="Lang B.F."/>
            <person name="Lipzen A."/>
            <person name="O'Donnell K."/>
            <person name="Pangilinan J."/>
            <person name="Reynolds N."/>
            <person name="Sandor L."/>
            <person name="Smith M.W."/>
            <person name="Tsang A."/>
            <person name="Grigoriev I.V."/>
            <person name="Stajich J.E."/>
            <person name="Spatafora J.W."/>
        </authorList>
    </citation>
    <scope>NUCLEOTIDE SEQUENCE</scope>
    <source>
        <strain evidence="14">RSA 2281</strain>
    </source>
</reference>
<accession>A0AAD5PJQ4</accession>
<dbReference type="PANTHER" id="PTHR10937">
    <property type="entry name" value="GLUCOSAMINE--FRUCTOSE-6-PHOSPHATE AMINOTRANSFERASE, ISOMERIZING"/>
    <property type="match status" value="1"/>
</dbReference>
<evidence type="ECO:0000313" key="14">
    <source>
        <dbReference type="EMBL" id="KAI9274373.1"/>
    </source>
</evidence>
<evidence type="ECO:0000256" key="11">
    <source>
        <dbReference type="SAM" id="MobiDB-lite"/>
    </source>
</evidence>
<reference evidence="14" key="1">
    <citation type="journal article" date="2022" name="IScience">
        <title>Evolution of zygomycete secretomes and the origins of terrestrial fungal ecologies.</title>
        <authorList>
            <person name="Chang Y."/>
            <person name="Wang Y."/>
            <person name="Mondo S."/>
            <person name="Ahrendt S."/>
            <person name="Andreopoulos W."/>
            <person name="Barry K."/>
            <person name="Beard J."/>
            <person name="Benny G.L."/>
            <person name="Blankenship S."/>
            <person name="Bonito G."/>
            <person name="Cuomo C."/>
            <person name="Desiro A."/>
            <person name="Gervers K.A."/>
            <person name="Hundley H."/>
            <person name="Kuo A."/>
            <person name="LaButti K."/>
            <person name="Lang B.F."/>
            <person name="Lipzen A."/>
            <person name="O'Donnell K."/>
            <person name="Pangilinan J."/>
            <person name="Reynolds N."/>
            <person name="Sandor L."/>
            <person name="Smith M.E."/>
            <person name="Tsang A."/>
            <person name="Grigoriev I.V."/>
            <person name="Stajich J.E."/>
            <person name="Spatafora J.W."/>
        </authorList>
    </citation>
    <scope>NUCLEOTIDE SEQUENCE</scope>
    <source>
        <strain evidence="14">RSA 2281</strain>
    </source>
</reference>
<dbReference type="Gene3D" id="3.40.50.10490">
    <property type="entry name" value="Glucose-6-phosphate isomerase like protein, domain 1"/>
    <property type="match status" value="2"/>
</dbReference>
<comment type="caution">
    <text evidence="14">The sequence shown here is derived from an EMBL/GenBank/DDBJ whole genome shotgun (WGS) entry which is preliminary data.</text>
</comment>
<sequence length="691" mass="76961">MCGIFGYFNFLIERDRRFILDTLVNGLSRLEYRGYDSAGLAVDGDSEKEALIIKQVGKVAALKKLVDEQEIDFSKPFISHCGMAHTRWATHGQPSPTNSHPHRSDPNNEFTIVHNGIITNYKEIKTLLEKKGITFETETDTECVAKLTKYIYDSQKENNITFTALVKAVAKELEGSFAFIFKSVHYPNEIIATRRGSPLLVGVKTAQKLKVDFVDVEFGNPTTETEAASAKESNSFLSPTGASHPHLQRSQSRAFLSEDGLPQPIEFFLASDASAIIEHTKRVLYLEDDDIAHVAEGELHVHRLRREDGDSSTRSIQTLEMELAEIMKGAFDHFMQKEIYEQPESVVNTMRGRVNFENHKVTLGGLRGYLPIIRRARRIMFVACGTSYHSCLATRSIFEELTEIPGQTELASDFLDRRTPIFRDDVCVFVSQSGETADTILAMRYCLERGAVCVGITNTVGSSISRETHCGVHINAGPEIGVASTKAYTSQYIALVMMALQLSEDRNSVTGRRQEIIDGLYRLPGHIKEVLAEDANLQTLAKDTLSKERSLLLMGRGYQNATCLEGALKIKEISYMHSEGILAGELKHGPLALVDENMPVILIMTKDSLYPKVQSALQQVTARKGQPIIICNSSDDSLIKDYKTIRVPQTVDCLQGLINIIPLQILSYHLAILQGVNVDFPRNLAKSVTVE</sequence>
<dbReference type="GO" id="GO:0004360">
    <property type="term" value="F:glutamine-fructose-6-phosphate transaminase (isomerizing) activity"/>
    <property type="evidence" value="ECO:0007669"/>
    <property type="project" value="UniProtKB-EC"/>
</dbReference>
<name>A0AAD5PJQ4_9FUNG</name>
<evidence type="ECO:0000256" key="1">
    <source>
        <dbReference type="ARBA" id="ARBA00001031"/>
    </source>
</evidence>
<comment type="catalytic activity">
    <reaction evidence="1">
        <text>D-fructose 6-phosphate + L-glutamine = D-glucosamine 6-phosphate + L-glutamate</text>
        <dbReference type="Rhea" id="RHEA:13237"/>
        <dbReference type="ChEBI" id="CHEBI:29985"/>
        <dbReference type="ChEBI" id="CHEBI:58359"/>
        <dbReference type="ChEBI" id="CHEBI:58725"/>
        <dbReference type="ChEBI" id="CHEBI:61527"/>
        <dbReference type="EC" id="2.6.1.16"/>
    </reaction>
</comment>
<dbReference type="Pfam" id="PF01380">
    <property type="entry name" value="SIS"/>
    <property type="match status" value="2"/>
</dbReference>
<dbReference type="InterPro" id="IPR047084">
    <property type="entry name" value="GFAT_N"/>
</dbReference>
<dbReference type="InterPro" id="IPR046348">
    <property type="entry name" value="SIS_dom_sf"/>
</dbReference>
<dbReference type="EMBL" id="JAIXMP010000004">
    <property type="protein sequence ID" value="KAI9274373.1"/>
    <property type="molecule type" value="Genomic_DNA"/>
</dbReference>
<proteinExistence type="predicted"/>
<dbReference type="SUPFAM" id="SSF56235">
    <property type="entry name" value="N-terminal nucleophile aminohydrolases (Ntn hydrolases)"/>
    <property type="match status" value="1"/>
</dbReference>
<dbReference type="CDD" id="cd05009">
    <property type="entry name" value="SIS_GlmS_GlmD_2"/>
    <property type="match status" value="1"/>
</dbReference>
<dbReference type="InterPro" id="IPR029055">
    <property type="entry name" value="Ntn_hydrolases_N"/>
</dbReference>
<dbReference type="Gene3D" id="3.60.20.10">
    <property type="entry name" value="Glutamine Phosphoribosylpyrophosphate, subunit 1, domain 1"/>
    <property type="match status" value="1"/>
</dbReference>
<dbReference type="InterPro" id="IPR001347">
    <property type="entry name" value="SIS_dom"/>
</dbReference>
<dbReference type="PROSITE" id="PS51278">
    <property type="entry name" value="GATASE_TYPE_2"/>
    <property type="match status" value="1"/>
</dbReference>
<evidence type="ECO:0000256" key="10">
    <source>
        <dbReference type="ARBA" id="ARBA00033302"/>
    </source>
</evidence>
<dbReference type="Proteomes" id="UP001209540">
    <property type="component" value="Unassembled WGS sequence"/>
</dbReference>
<dbReference type="FunFam" id="3.40.50.10490:FF:000001">
    <property type="entry name" value="Glutamine--fructose-6-phosphate aminotransferase [isomerizing]"/>
    <property type="match status" value="1"/>
</dbReference>
<organism evidence="14 15">
    <name type="scientific">Phascolomyces articulosus</name>
    <dbReference type="NCBI Taxonomy" id="60185"/>
    <lineage>
        <taxon>Eukaryota</taxon>
        <taxon>Fungi</taxon>
        <taxon>Fungi incertae sedis</taxon>
        <taxon>Mucoromycota</taxon>
        <taxon>Mucoromycotina</taxon>
        <taxon>Mucoromycetes</taxon>
        <taxon>Mucorales</taxon>
        <taxon>Lichtheimiaceae</taxon>
        <taxon>Phascolomyces</taxon>
    </lineage>
</organism>
<evidence type="ECO:0000259" key="13">
    <source>
        <dbReference type="PROSITE" id="PS51464"/>
    </source>
</evidence>
<keyword evidence="7" id="KW-0677">Repeat</keyword>
<feature type="domain" description="Glutamine amidotransferase type-2" evidence="12">
    <location>
        <begin position="2"/>
        <end position="297"/>
    </location>
</feature>
<gene>
    <name evidence="14" type="ORF">BDA99DRAFT_497340</name>
</gene>
<dbReference type="CDD" id="cd05008">
    <property type="entry name" value="SIS_GlmS_GlmD_1"/>
    <property type="match status" value="1"/>
</dbReference>
<dbReference type="GO" id="GO:0097367">
    <property type="term" value="F:carbohydrate derivative binding"/>
    <property type="evidence" value="ECO:0007669"/>
    <property type="project" value="InterPro"/>
</dbReference>
<dbReference type="InterPro" id="IPR035466">
    <property type="entry name" value="GlmS/AgaS_SIS"/>
</dbReference>
<dbReference type="GO" id="GO:0006047">
    <property type="term" value="P:UDP-N-acetylglucosamine metabolic process"/>
    <property type="evidence" value="ECO:0007669"/>
    <property type="project" value="TreeGrafter"/>
</dbReference>
<evidence type="ECO:0000256" key="7">
    <source>
        <dbReference type="ARBA" id="ARBA00022737"/>
    </source>
</evidence>
<keyword evidence="5" id="KW-0032">Aminotransferase</keyword>
<evidence type="ECO:0000313" key="15">
    <source>
        <dbReference type="Proteomes" id="UP001209540"/>
    </source>
</evidence>
<evidence type="ECO:0000256" key="5">
    <source>
        <dbReference type="ARBA" id="ARBA00022576"/>
    </source>
</evidence>
<dbReference type="CDD" id="cd00714">
    <property type="entry name" value="GFAT"/>
    <property type="match status" value="1"/>
</dbReference>
<dbReference type="InterPro" id="IPR017932">
    <property type="entry name" value="GATase_2_dom"/>
</dbReference>